<evidence type="ECO:0000256" key="4">
    <source>
        <dbReference type="PIRSR" id="PIRSR001112-1"/>
    </source>
</evidence>
<dbReference type="InterPro" id="IPR010497">
    <property type="entry name" value="Epoxide_hydro_N"/>
</dbReference>
<keyword evidence="7" id="KW-1185">Reference proteome</keyword>
<dbReference type="PANTHER" id="PTHR21661">
    <property type="entry name" value="EPOXIDE HYDROLASE 1-RELATED"/>
    <property type="match status" value="1"/>
</dbReference>
<feature type="domain" description="Epoxide hydrolase N-terminal" evidence="5">
    <location>
        <begin position="11"/>
        <end position="108"/>
    </location>
</feature>
<keyword evidence="2" id="KW-0058">Aromatic hydrocarbons catabolism</keyword>
<dbReference type="Pfam" id="PF06441">
    <property type="entry name" value="EHN"/>
    <property type="match status" value="1"/>
</dbReference>
<dbReference type="PIRSF" id="PIRSF001112">
    <property type="entry name" value="Epoxide_hydrolase"/>
    <property type="match status" value="1"/>
</dbReference>
<dbReference type="GO" id="GO:0097176">
    <property type="term" value="P:epoxide metabolic process"/>
    <property type="evidence" value="ECO:0007669"/>
    <property type="project" value="TreeGrafter"/>
</dbReference>
<evidence type="ECO:0000256" key="1">
    <source>
        <dbReference type="ARBA" id="ARBA00010088"/>
    </source>
</evidence>
<dbReference type="PRINTS" id="PR00412">
    <property type="entry name" value="EPOXHYDRLASE"/>
</dbReference>
<dbReference type="InterPro" id="IPR016292">
    <property type="entry name" value="Epoxide_hydrolase"/>
</dbReference>
<feature type="active site" description="Proton acceptor" evidence="4">
    <location>
        <position position="343"/>
    </location>
</feature>
<evidence type="ECO:0000256" key="3">
    <source>
        <dbReference type="ARBA" id="ARBA00022801"/>
    </source>
</evidence>
<evidence type="ECO:0000313" key="6">
    <source>
        <dbReference type="EMBL" id="KOS10879.1"/>
    </source>
</evidence>
<dbReference type="InterPro" id="IPR000639">
    <property type="entry name" value="Epox_hydrolase-like"/>
</dbReference>
<name>A0A0N0RRG8_9MICO</name>
<sequence length="367" mass="40325">MTTSAPSFFPVPAPELDDLRRRLVAARLPAQTPGDDWSRGIPLRVLERLRDRWLNGYDWRAYERRLMSERHDAFASDICPLHYLRRVGDDAALPVNVIHGWPYSYAQFLPLADAVGQAHTIVAPSLPGFGHSPAASVAFSAERIARAFHLLMTEKLGYERYLVYGEDMGAPVADWMAGLYPDAVAGIVATHPSFSAQKRDGVVLTDAERDFLASTRDSAESGYAHQQGTRPDTLAAALQDSPVGLLAWIAEKIAAWSDGGVATEFANLDDDDVLDLVSLYWHTRSIGTSFRGYAEPDDLDDHPLITVPASILINTHERGYPRSLAEKSYTDIRSFERLGSGGHFTAWENPDAVAAAIAEHARRVTGG</sequence>
<accession>A0A0N0RRG8</accession>
<dbReference type="PANTHER" id="PTHR21661:SF35">
    <property type="entry name" value="EPOXIDE HYDROLASE"/>
    <property type="match status" value="1"/>
</dbReference>
<gene>
    <name evidence="6" type="ORF">XI38_08800</name>
</gene>
<dbReference type="InterPro" id="IPR029058">
    <property type="entry name" value="AB_hydrolase_fold"/>
</dbReference>
<evidence type="ECO:0000256" key="2">
    <source>
        <dbReference type="ARBA" id="ARBA00022797"/>
    </source>
</evidence>
<comment type="similarity">
    <text evidence="1">Belongs to the peptidase S33 family.</text>
</comment>
<comment type="caution">
    <text evidence="6">The sequence shown here is derived from an EMBL/GenBank/DDBJ whole genome shotgun (WGS) entry which is preliminary data.</text>
</comment>
<reference evidence="6" key="1">
    <citation type="submission" date="2015-04" db="EMBL/GenBank/DDBJ databases">
        <title>Complete genome sequence of Microbacterium chocolatum SIT 101, a bacterium enantioselectively hydrolyzing mesomeric diesters.</title>
        <authorList>
            <person name="Li X."/>
            <person name="Xu Y."/>
        </authorList>
    </citation>
    <scope>NUCLEOTIDE SEQUENCE [LARGE SCALE GENOMIC DNA]</scope>
    <source>
        <strain evidence="6">SIT 101</strain>
    </source>
</reference>
<dbReference type="GO" id="GO:0004301">
    <property type="term" value="F:epoxide hydrolase activity"/>
    <property type="evidence" value="ECO:0007669"/>
    <property type="project" value="TreeGrafter"/>
</dbReference>
<feature type="active site" description="Proton donor" evidence="4">
    <location>
        <position position="293"/>
    </location>
</feature>
<evidence type="ECO:0000313" key="7">
    <source>
        <dbReference type="Proteomes" id="UP000037737"/>
    </source>
</evidence>
<keyword evidence="3" id="KW-0378">Hydrolase</keyword>
<protein>
    <recommendedName>
        <fullName evidence="5">Epoxide hydrolase N-terminal domain-containing protein</fullName>
    </recommendedName>
</protein>
<organism evidence="6 7">
    <name type="scientific">Microbacterium aurantiacum</name>
    <dbReference type="NCBI Taxonomy" id="162393"/>
    <lineage>
        <taxon>Bacteria</taxon>
        <taxon>Bacillati</taxon>
        <taxon>Actinomycetota</taxon>
        <taxon>Actinomycetes</taxon>
        <taxon>Micrococcales</taxon>
        <taxon>Microbacteriaceae</taxon>
        <taxon>Microbacterium</taxon>
    </lineage>
</organism>
<dbReference type="AlphaFoldDB" id="A0A0N0RRG8"/>
<dbReference type="PATRIC" id="fig|84292.3.peg.1793"/>
<feature type="active site" description="Nucleophile" evidence="4">
    <location>
        <position position="167"/>
    </location>
</feature>
<dbReference type="EMBL" id="LAVO01000007">
    <property type="protein sequence ID" value="KOS10879.1"/>
    <property type="molecule type" value="Genomic_DNA"/>
</dbReference>
<proteinExistence type="inferred from homology"/>
<dbReference type="Gene3D" id="3.40.50.1820">
    <property type="entry name" value="alpha/beta hydrolase"/>
    <property type="match status" value="1"/>
</dbReference>
<dbReference type="SUPFAM" id="SSF53474">
    <property type="entry name" value="alpha/beta-Hydrolases"/>
    <property type="match status" value="1"/>
</dbReference>
<dbReference type="Proteomes" id="UP000037737">
    <property type="component" value="Unassembled WGS sequence"/>
</dbReference>
<evidence type="ECO:0000259" key="5">
    <source>
        <dbReference type="Pfam" id="PF06441"/>
    </source>
</evidence>